<dbReference type="PANTHER" id="PTHR10073:SF47">
    <property type="entry name" value="DNA MISMATCH REPAIR PROTEIN MLH3"/>
    <property type="match status" value="1"/>
</dbReference>
<protein>
    <recommendedName>
        <fullName evidence="4">Histidine kinase/HSP90-like ATPase domain-containing protein</fullName>
    </recommendedName>
</protein>
<evidence type="ECO:0008006" key="4">
    <source>
        <dbReference type="Google" id="ProtNLM"/>
    </source>
</evidence>
<comment type="similarity">
    <text evidence="1">Belongs to the DNA mismatch repair MutL/HexB family.</text>
</comment>
<evidence type="ECO:0000256" key="1">
    <source>
        <dbReference type="ARBA" id="ARBA00006082"/>
    </source>
</evidence>
<dbReference type="PANTHER" id="PTHR10073">
    <property type="entry name" value="DNA MISMATCH REPAIR PROTEIN MLH, PMS, MUTL"/>
    <property type="match status" value="1"/>
</dbReference>
<reference evidence="2 3" key="1">
    <citation type="submission" date="2019-06" db="EMBL/GenBank/DDBJ databases">
        <title>WGS assembly of Gossypium darwinii.</title>
        <authorList>
            <person name="Chen Z.J."/>
            <person name="Sreedasyam A."/>
            <person name="Ando A."/>
            <person name="Song Q."/>
            <person name="De L."/>
            <person name="Hulse-Kemp A."/>
            <person name="Ding M."/>
            <person name="Ye W."/>
            <person name="Kirkbride R."/>
            <person name="Jenkins J."/>
            <person name="Plott C."/>
            <person name="Lovell J."/>
            <person name="Lin Y.-M."/>
            <person name="Vaughn R."/>
            <person name="Liu B."/>
            <person name="Li W."/>
            <person name="Simpson S."/>
            <person name="Scheffler B."/>
            <person name="Saski C."/>
            <person name="Grover C."/>
            <person name="Hu G."/>
            <person name="Conover J."/>
            <person name="Carlson J."/>
            <person name="Shu S."/>
            <person name="Boston L."/>
            <person name="Williams M."/>
            <person name="Peterson D."/>
            <person name="Mcgee K."/>
            <person name="Jones D."/>
            <person name="Wendel J."/>
            <person name="Stelly D."/>
            <person name="Grimwood J."/>
            <person name="Schmutz J."/>
        </authorList>
    </citation>
    <scope>NUCLEOTIDE SEQUENCE [LARGE SCALE GENOMIC DNA]</scope>
    <source>
        <strain evidence="2">1808015.09</strain>
    </source>
</reference>
<keyword evidence="3" id="KW-1185">Reference proteome</keyword>
<name>A0A5D2HHY5_GOSDA</name>
<dbReference type="InterPro" id="IPR036890">
    <property type="entry name" value="HATPase_C_sf"/>
</dbReference>
<dbReference type="InterPro" id="IPR014762">
    <property type="entry name" value="DNA_mismatch_repair_CS"/>
</dbReference>
<dbReference type="Gene3D" id="3.30.565.10">
    <property type="entry name" value="Histidine kinase-like ATPase, C-terminal domain"/>
    <property type="match status" value="1"/>
</dbReference>
<organism evidence="2 3">
    <name type="scientific">Gossypium darwinii</name>
    <name type="common">Darwin's cotton</name>
    <name type="synonym">Gossypium barbadense var. darwinii</name>
    <dbReference type="NCBI Taxonomy" id="34276"/>
    <lineage>
        <taxon>Eukaryota</taxon>
        <taxon>Viridiplantae</taxon>
        <taxon>Streptophyta</taxon>
        <taxon>Embryophyta</taxon>
        <taxon>Tracheophyta</taxon>
        <taxon>Spermatophyta</taxon>
        <taxon>Magnoliopsida</taxon>
        <taxon>eudicotyledons</taxon>
        <taxon>Gunneridae</taxon>
        <taxon>Pentapetalae</taxon>
        <taxon>rosids</taxon>
        <taxon>malvids</taxon>
        <taxon>Malvales</taxon>
        <taxon>Malvaceae</taxon>
        <taxon>Malvoideae</taxon>
        <taxon>Gossypium</taxon>
    </lineage>
</organism>
<dbReference type="AlphaFoldDB" id="A0A5D2HHY5"/>
<evidence type="ECO:0000313" key="3">
    <source>
        <dbReference type="Proteomes" id="UP000323506"/>
    </source>
</evidence>
<dbReference type="GO" id="GO:0006298">
    <property type="term" value="P:mismatch repair"/>
    <property type="evidence" value="ECO:0007669"/>
    <property type="project" value="InterPro"/>
</dbReference>
<gene>
    <name evidence="2" type="ORF">ES288_A02G211500v1</name>
</gene>
<sequence>MGSIKPLPDAVRSTVRSATILFDLTRVVEELIFNSLDAAATKVSVFLSVGSSYVKVVDDVLASFLFMPLTSKLNHLSDLDAAGSSFGFRGEALASISDVALVEIVTKACGRPNGYRKVIKVSAVAILL</sequence>
<dbReference type="GO" id="GO:0016887">
    <property type="term" value="F:ATP hydrolysis activity"/>
    <property type="evidence" value="ECO:0007669"/>
    <property type="project" value="InterPro"/>
</dbReference>
<dbReference type="GO" id="GO:0140664">
    <property type="term" value="F:ATP-dependent DNA damage sensor activity"/>
    <property type="evidence" value="ECO:0007669"/>
    <property type="project" value="InterPro"/>
</dbReference>
<dbReference type="EMBL" id="CM017689">
    <property type="protein sequence ID" value="TYH29279.1"/>
    <property type="molecule type" value="Genomic_DNA"/>
</dbReference>
<proteinExistence type="inferred from homology"/>
<dbReference type="PROSITE" id="PS00058">
    <property type="entry name" value="DNA_MISMATCH_REPAIR_1"/>
    <property type="match status" value="1"/>
</dbReference>
<dbReference type="InterPro" id="IPR038973">
    <property type="entry name" value="MutL/Mlh/Pms-like"/>
</dbReference>
<evidence type="ECO:0000313" key="2">
    <source>
        <dbReference type="EMBL" id="TYH29279.1"/>
    </source>
</evidence>
<accession>A0A5D2HHY5</accession>
<dbReference type="SUPFAM" id="SSF55874">
    <property type="entry name" value="ATPase domain of HSP90 chaperone/DNA topoisomerase II/histidine kinase"/>
    <property type="match status" value="1"/>
</dbReference>
<dbReference type="Proteomes" id="UP000323506">
    <property type="component" value="Chromosome A02"/>
</dbReference>
<dbReference type="GO" id="GO:0032300">
    <property type="term" value="C:mismatch repair complex"/>
    <property type="evidence" value="ECO:0007669"/>
    <property type="project" value="InterPro"/>
</dbReference>